<proteinExistence type="predicted"/>
<accession>A0A8D8UAX5</accession>
<dbReference type="EMBL" id="HBUF01340577">
    <property type="protein sequence ID" value="CAG6702664.1"/>
    <property type="molecule type" value="Transcribed_RNA"/>
</dbReference>
<reference evidence="1" key="1">
    <citation type="submission" date="2021-05" db="EMBL/GenBank/DDBJ databases">
        <authorList>
            <person name="Alioto T."/>
            <person name="Alioto T."/>
            <person name="Gomez Garrido J."/>
        </authorList>
    </citation>
    <scope>NUCLEOTIDE SEQUENCE</scope>
</reference>
<protein>
    <submittedName>
        <fullName evidence="1">Uncharacterized protein</fullName>
    </submittedName>
</protein>
<dbReference type="EMBL" id="HBUF01340578">
    <property type="protein sequence ID" value="CAG6702669.1"/>
    <property type="molecule type" value="Transcribed_RNA"/>
</dbReference>
<sequence>MVSSCRCVVECRFILLLDIGRLSRVDRRDMLGLPGSETPPTQDFSLRILLINLGSSSLVLSLVCKTHFPRLMNTLTSNSKSMLGSWGLGCCWDLTPSTPLLVPAPELPFPPAFIR</sequence>
<dbReference type="AlphaFoldDB" id="A0A8D8UAX5"/>
<name>A0A8D8UAX5_9HEMI</name>
<dbReference type="EMBL" id="HBUF01340579">
    <property type="protein sequence ID" value="CAG6702674.1"/>
    <property type="molecule type" value="Transcribed_RNA"/>
</dbReference>
<organism evidence="1">
    <name type="scientific">Cacopsylla melanoneura</name>
    <dbReference type="NCBI Taxonomy" id="428564"/>
    <lineage>
        <taxon>Eukaryota</taxon>
        <taxon>Metazoa</taxon>
        <taxon>Ecdysozoa</taxon>
        <taxon>Arthropoda</taxon>
        <taxon>Hexapoda</taxon>
        <taxon>Insecta</taxon>
        <taxon>Pterygota</taxon>
        <taxon>Neoptera</taxon>
        <taxon>Paraneoptera</taxon>
        <taxon>Hemiptera</taxon>
        <taxon>Sternorrhyncha</taxon>
        <taxon>Psylloidea</taxon>
        <taxon>Psyllidae</taxon>
        <taxon>Psyllinae</taxon>
        <taxon>Cacopsylla</taxon>
    </lineage>
</organism>
<evidence type="ECO:0000313" key="1">
    <source>
        <dbReference type="EMBL" id="CAG6702669.1"/>
    </source>
</evidence>